<organism evidence="1 2">
    <name type="scientific">Paraburkholderia phytofirmans OLGA172</name>
    <dbReference type="NCBI Taxonomy" id="1417228"/>
    <lineage>
        <taxon>Bacteria</taxon>
        <taxon>Pseudomonadati</taxon>
        <taxon>Pseudomonadota</taxon>
        <taxon>Betaproteobacteria</taxon>
        <taxon>Burkholderiales</taxon>
        <taxon>Burkholderiaceae</taxon>
        <taxon>Paraburkholderia</taxon>
    </lineage>
</organism>
<accession>A0A161I2N1</accession>
<dbReference type="KEGG" id="buz:AYM40_21010"/>
<reference evidence="1 2" key="1">
    <citation type="journal article" date="2016" name="Gene">
        <title>PacBio SMRT assembly of a complex multi-replicon genome reveals chlorocatechol degradative operon in a region of genome plasticity.</title>
        <authorList>
            <person name="Ricker N."/>
            <person name="Shen S.Y."/>
            <person name="Goordial J."/>
            <person name="Jin S."/>
            <person name="Fulthorpe R.R."/>
        </authorList>
    </citation>
    <scope>NUCLEOTIDE SEQUENCE [LARGE SCALE GENOMIC DNA]</scope>
    <source>
        <strain evidence="1 2">OLGA172</strain>
    </source>
</reference>
<dbReference type="Proteomes" id="UP000076852">
    <property type="component" value="Chromosome 2"/>
</dbReference>
<name>A0A161I2N1_9BURK</name>
<dbReference type="AlphaFoldDB" id="A0A161I2N1"/>
<dbReference type="EMBL" id="CP014579">
    <property type="protein sequence ID" value="ANB74933.1"/>
    <property type="molecule type" value="Genomic_DNA"/>
</dbReference>
<proteinExistence type="predicted"/>
<dbReference type="STRING" id="1804984.AYM40_21010"/>
<protein>
    <submittedName>
        <fullName evidence="1">Uncharacterized protein</fullName>
    </submittedName>
</protein>
<gene>
    <name evidence="1" type="ORF">AYM40_21010</name>
</gene>
<evidence type="ECO:0000313" key="2">
    <source>
        <dbReference type="Proteomes" id="UP000076852"/>
    </source>
</evidence>
<keyword evidence="2" id="KW-1185">Reference proteome</keyword>
<sequence>MVRRDDDTYRLAGAATAWVLICDARTFKADSAAFRDAQRKLEARTSIDPTEEKTLLRAMLDLLAKQGNK</sequence>
<evidence type="ECO:0000313" key="1">
    <source>
        <dbReference type="EMBL" id="ANB74933.1"/>
    </source>
</evidence>